<feature type="chain" id="PRO_5045981064" evidence="1">
    <location>
        <begin position="20"/>
        <end position="115"/>
    </location>
</feature>
<feature type="signal peptide" evidence="1">
    <location>
        <begin position="1"/>
        <end position="19"/>
    </location>
</feature>
<accession>A0ABN7B239</accession>
<dbReference type="EMBL" id="AP028916">
    <property type="protein sequence ID" value="BES97231.1"/>
    <property type="molecule type" value="Genomic_DNA"/>
</dbReference>
<proteinExistence type="predicted"/>
<reference evidence="2 3" key="1">
    <citation type="submission" date="2023-09" db="EMBL/GenBank/DDBJ databases">
        <title>Nesidiocoris tenuis whole genome shotgun sequence.</title>
        <authorList>
            <person name="Shibata T."/>
            <person name="Shimoda M."/>
            <person name="Kobayashi T."/>
            <person name="Uehara T."/>
        </authorList>
    </citation>
    <scope>NUCLEOTIDE SEQUENCE [LARGE SCALE GENOMIC DNA]</scope>
    <source>
        <strain evidence="2 3">Japan</strain>
    </source>
</reference>
<keyword evidence="3" id="KW-1185">Reference proteome</keyword>
<gene>
    <name evidence="2" type="ORF">NTJ_10045</name>
</gene>
<protein>
    <submittedName>
        <fullName evidence="2">Uncharacterized protein</fullName>
    </submittedName>
</protein>
<evidence type="ECO:0000313" key="2">
    <source>
        <dbReference type="EMBL" id="BES97231.1"/>
    </source>
</evidence>
<organism evidence="2 3">
    <name type="scientific">Nesidiocoris tenuis</name>
    <dbReference type="NCBI Taxonomy" id="355587"/>
    <lineage>
        <taxon>Eukaryota</taxon>
        <taxon>Metazoa</taxon>
        <taxon>Ecdysozoa</taxon>
        <taxon>Arthropoda</taxon>
        <taxon>Hexapoda</taxon>
        <taxon>Insecta</taxon>
        <taxon>Pterygota</taxon>
        <taxon>Neoptera</taxon>
        <taxon>Paraneoptera</taxon>
        <taxon>Hemiptera</taxon>
        <taxon>Heteroptera</taxon>
        <taxon>Panheteroptera</taxon>
        <taxon>Cimicomorpha</taxon>
        <taxon>Miridae</taxon>
        <taxon>Dicyphina</taxon>
        <taxon>Nesidiocoris</taxon>
    </lineage>
</organism>
<name>A0ABN7B239_9HEMI</name>
<dbReference type="Proteomes" id="UP001307889">
    <property type="component" value="Chromosome 8"/>
</dbReference>
<sequence>MSRMLVACLTGSSLPLCDGQDVSICVGDFVFLRPTVHTGTVIVLRDVGFCCRSRKRKNRRSNIKEEEYAPQSKPFKLHLEISKDITNLRYSVDLWSKTSVTKKYKQPCSATIAEI</sequence>
<evidence type="ECO:0000313" key="3">
    <source>
        <dbReference type="Proteomes" id="UP001307889"/>
    </source>
</evidence>
<keyword evidence="1" id="KW-0732">Signal</keyword>
<evidence type="ECO:0000256" key="1">
    <source>
        <dbReference type="SAM" id="SignalP"/>
    </source>
</evidence>